<keyword evidence="1" id="KW-0812">Transmembrane</keyword>
<feature type="transmembrane region" description="Helical" evidence="1">
    <location>
        <begin position="6"/>
        <end position="26"/>
    </location>
</feature>
<dbReference type="AlphaFoldDB" id="A0AAD6RJU5"/>
<organism evidence="2 3">
    <name type="scientific">Populus alba x Populus x berolinensis</name>
    <dbReference type="NCBI Taxonomy" id="444605"/>
    <lineage>
        <taxon>Eukaryota</taxon>
        <taxon>Viridiplantae</taxon>
        <taxon>Streptophyta</taxon>
        <taxon>Embryophyta</taxon>
        <taxon>Tracheophyta</taxon>
        <taxon>Spermatophyta</taxon>
        <taxon>Magnoliopsida</taxon>
        <taxon>eudicotyledons</taxon>
        <taxon>Gunneridae</taxon>
        <taxon>Pentapetalae</taxon>
        <taxon>rosids</taxon>
        <taxon>fabids</taxon>
        <taxon>Malpighiales</taxon>
        <taxon>Salicaceae</taxon>
        <taxon>Saliceae</taxon>
        <taxon>Populus</taxon>
    </lineage>
</organism>
<keyword evidence="3" id="KW-1185">Reference proteome</keyword>
<evidence type="ECO:0000256" key="1">
    <source>
        <dbReference type="SAM" id="Phobius"/>
    </source>
</evidence>
<reference evidence="2 3" key="1">
    <citation type="journal article" date="2023" name="Mol. Ecol. Resour.">
        <title>Chromosome-level genome assembly of a triploid poplar Populus alba 'Berolinensis'.</title>
        <authorList>
            <person name="Chen S."/>
            <person name="Yu Y."/>
            <person name="Wang X."/>
            <person name="Wang S."/>
            <person name="Zhang T."/>
            <person name="Zhou Y."/>
            <person name="He R."/>
            <person name="Meng N."/>
            <person name="Wang Y."/>
            <person name="Liu W."/>
            <person name="Liu Z."/>
            <person name="Liu J."/>
            <person name="Guo Q."/>
            <person name="Huang H."/>
            <person name="Sederoff R.R."/>
            <person name="Wang G."/>
            <person name="Qu G."/>
            <person name="Chen S."/>
        </authorList>
    </citation>
    <scope>NUCLEOTIDE SEQUENCE [LARGE SCALE GENOMIC DNA]</scope>
    <source>
        <strain evidence="2">SC-2020</strain>
    </source>
</reference>
<accession>A0AAD6RJU5</accession>
<comment type="caution">
    <text evidence="2">The sequence shown here is derived from an EMBL/GenBank/DDBJ whole genome shotgun (WGS) entry which is preliminary data.</text>
</comment>
<keyword evidence="1" id="KW-1133">Transmembrane helix</keyword>
<gene>
    <name evidence="2" type="ORF">NC653_000952</name>
</gene>
<dbReference type="EMBL" id="JAQIZT010000001">
    <property type="protein sequence ID" value="KAJ7010363.1"/>
    <property type="molecule type" value="Genomic_DNA"/>
</dbReference>
<protein>
    <submittedName>
        <fullName evidence="2">Uncharacterized protein</fullName>
    </submittedName>
</protein>
<evidence type="ECO:0000313" key="3">
    <source>
        <dbReference type="Proteomes" id="UP001164929"/>
    </source>
</evidence>
<name>A0AAD6RJU5_9ROSI</name>
<keyword evidence="1" id="KW-0472">Membrane</keyword>
<dbReference type="Proteomes" id="UP001164929">
    <property type="component" value="Chromosome 1"/>
</dbReference>
<evidence type="ECO:0000313" key="2">
    <source>
        <dbReference type="EMBL" id="KAJ7010363.1"/>
    </source>
</evidence>
<sequence length="179" mass="20222">MGLVVVISLPLIIFCLLLGFGCYYLGMVQGKTRYPYKCSEPLTTPKSFPDTPCQDGCLINVAFWLQKPAGWTIICSVPSSPNNIIILSQADTNIIRHSYFNQRCTRNPSAVDGLRQFCLEKPCAMLMTSFFTCDDVFPRQDTEYFPSYMPYQLPWHPPVPLIPFNTSHATKSYSLSSNL</sequence>
<proteinExistence type="predicted"/>